<reference evidence="2 3" key="1">
    <citation type="submission" date="2024-06" db="EMBL/GenBank/DDBJ databases">
        <title>Sorghum-associated microbial communities from plants grown in Nebraska, USA.</title>
        <authorList>
            <person name="Schachtman D."/>
        </authorList>
    </citation>
    <scope>NUCLEOTIDE SEQUENCE [LARGE SCALE GENOMIC DNA]</scope>
    <source>
        <strain evidence="2 3">1288</strain>
    </source>
</reference>
<dbReference type="Proteomes" id="UP001549104">
    <property type="component" value="Unassembled WGS sequence"/>
</dbReference>
<feature type="signal peptide" evidence="1">
    <location>
        <begin position="1"/>
        <end position="25"/>
    </location>
</feature>
<gene>
    <name evidence="2" type="ORF">ABIC55_002040</name>
</gene>
<organism evidence="2 3">
    <name type="scientific">Sporosarcina psychrophila</name>
    <name type="common">Bacillus psychrophilus</name>
    <dbReference type="NCBI Taxonomy" id="1476"/>
    <lineage>
        <taxon>Bacteria</taxon>
        <taxon>Bacillati</taxon>
        <taxon>Bacillota</taxon>
        <taxon>Bacilli</taxon>
        <taxon>Bacillales</taxon>
        <taxon>Caryophanaceae</taxon>
        <taxon>Sporosarcina</taxon>
    </lineage>
</organism>
<accession>A0ABV2K791</accession>
<evidence type="ECO:0000313" key="3">
    <source>
        <dbReference type="Proteomes" id="UP001549104"/>
    </source>
</evidence>
<dbReference type="RefSeq" id="WP_354313043.1">
    <property type="nucleotide sequence ID" value="NZ_JBEPME010000002.1"/>
</dbReference>
<proteinExistence type="predicted"/>
<keyword evidence="3" id="KW-1185">Reference proteome</keyword>
<dbReference type="EMBL" id="JBEPME010000002">
    <property type="protein sequence ID" value="MET3656953.1"/>
    <property type="molecule type" value="Genomic_DNA"/>
</dbReference>
<evidence type="ECO:0000313" key="2">
    <source>
        <dbReference type="EMBL" id="MET3656953.1"/>
    </source>
</evidence>
<comment type="caution">
    <text evidence="2">The sequence shown here is derived from an EMBL/GenBank/DDBJ whole genome shotgun (WGS) entry which is preliminary data.</text>
</comment>
<feature type="chain" id="PRO_5045964422" description="NEAT domain-containing protein" evidence="1">
    <location>
        <begin position="26"/>
        <end position="149"/>
    </location>
</feature>
<evidence type="ECO:0000256" key="1">
    <source>
        <dbReference type="SAM" id="SignalP"/>
    </source>
</evidence>
<name>A0ABV2K791_SPOPS</name>
<protein>
    <recommendedName>
        <fullName evidence="4">NEAT domain-containing protein</fullName>
    </recommendedName>
</protein>
<sequence length="149" mass="15868">MRKKIISLFVILIVSLNLVSQSAYANSDGEILTPISSEETLTPSAVINPGSAAVGVTLKTNQFVAVSDSIKIIDGTGNVYMQAENGAVTIGIYYVYAGGPDKLLKEYVVLPGKTLNTTIKDMVPATYVIKVYRGNPDITNTSAFGYLAD</sequence>
<evidence type="ECO:0008006" key="4">
    <source>
        <dbReference type="Google" id="ProtNLM"/>
    </source>
</evidence>
<keyword evidence="1" id="KW-0732">Signal</keyword>